<dbReference type="EMBL" id="RCHT01000036">
    <property type="protein sequence ID" value="RLL08127.1"/>
    <property type="molecule type" value="Genomic_DNA"/>
</dbReference>
<feature type="domain" description="Glyoxalase-like" evidence="1">
    <location>
        <begin position="10"/>
        <end position="123"/>
    </location>
</feature>
<organism evidence="2 3">
    <name type="scientific">Anaerotruncus massiliensis</name>
    <name type="common">ex Liu et al. 2021</name>
    <dbReference type="NCBI Taxonomy" id="2321404"/>
    <lineage>
        <taxon>Bacteria</taxon>
        <taxon>Bacillati</taxon>
        <taxon>Bacillota</taxon>
        <taxon>Clostridia</taxon>
        <taxon>Eubacteriales</taxon>
        <taxon>Oscillospiraceae</taxon>
        <taxon>Anaerotruncus</taxon>
    </lineage>
</organism>
<dbReference type="RefSeq" id="WP_121587525.1">
    <property type="nucleotide sequence ID" value="NZ_RCHT01000036.1"/>
</dbReference>
<dbReference type="InterPro" id="IPR041581">
    <property type="entry name" value="Glyoxalase_6"/>
</dbReference>
<dbReference type="Gene3D" id="3.10.180.10">
    <property type="entry name" value="2,3-Dihydroxybiphenyl 1,2-Dioxygenase, domain 1"/>
    <property type="match status" value="1"/>
</dbReference>
<reference evidence="2 3" key="1">
    <citation type="submission" date="2018-10" db="EMBL/GenBank/DDBJ databases">
        <title>Anaerotruncus faecis sp. nov., isolated from human feces.</title>
        <authorList>
            <person name="Wang Y.-J."/>
        </authorList>
    </citation>
    <scope>NUCLEOTIDE SEQUENCE [LARGE SCALE GENOMIC DNA]</scope>
    <source>
        <strain evidence="2 3">22A2-44</strain>
    </source>
</reference>
<keyword evidence="3" id="KW-1185">Reference proteome</keyword>
<dbReference type="CDD" id="cd06587">
    <property type="entry name" value="VOC"/>
    <property type="match status" value="1"/>
</dbReference>
<evidence type="ECO:0000313" key="3">
    <source>
        <dbReference type="Proteomes" id="UP000276301"/>
    </source>
</evidence>
<dbReference type="Pfam" id="PF18029">
    <property type="entry name" value="Glyoxalase_6"/>
    <property type="match status" value="1"/>
</dbReference>
<dbReference type="PANTHER" id="PTHR35908">
    <property type="entry name" value="HYPOTHETICAL FUSION PROTEIN"/>
    <property type="match status" value="1"/>
</dbReference>
<name>A0A498CW54_9FIRM</name>
<dbReference type="SUPFAM" id="SSF54593">
    <property type="entry name" value="Glyoxalase/Bleomycin resistance protein/Dihydroxybiphenyl dioxygenase"/>
    <property type="match status" value="1"/>
</dbReference>
<evidence type="ECO:0000259" key="1">
    <source>
        <dbReference type="Pfam" id="PF18029"/>
    </source>
</evidence>
<evidence type="ECO:0000313" key="2">
    <source>
        <dbReference type="EMBL" id="RLL08127.1"/>
    </source>
</evidence>
<accession>A0A498CW54</accession>
<sequence length="130" mass="14820">MALHLAGWNVVLDSDRADELSAFYERLLGWTRFKGEEYTVLVDLEQTGTPTWITIQQADDYLPPVWPAAPEEQQQMAHLDFHVADVEEGVRHALSCGASMSEVQFDDRWRVMLDPAGHPFCILPPIMPWP</sequence>
<dbReference type="PANTHER" id="PTHR35908:SF1">
    <property type="entry name" value="CONSERVED PROTEIN"/>
    <property type="match status" value="1"/>
</dbReference>
<protein>
    <submittedName>
        <fullName evidence="2">VOC family protein</fullName>
    </submittedName>
</protein>
<dbReference type="InterPro" id="IPR029068">
    <property type="entry name" value="Glyas_Bleomycin-R_OHBP_Dase"/>
</dbReference>
<gene>
    <name evidence="2" type="ORF">D4A47_12510</name>
</gene>
<dbReference type="Proteomes" id="UP000276301">
    <property type="component" value="Unassembled WGS sequence"/>
</dbReference>
<proteinExistence type="predicted"/>
<comment type="caution">
    <text evidence="2">The sequence shown here is derived from an EMBL/GenBank/DDBJ whole genome shotgun (WGS) entry which is preliminary data.</text>
</comment>
<dbReference type="AlphaFoldDB" id="A0A498CW54"/>